<reference evidence="2" key="2">
    <citation type="submission" date="2015-06" db="EMBL/GenBank/DDBJ databases">
        <title>Genome Sequence of Bacillus endophyticus and Analysis of its Companion Mechanism in the Ketogulonigenium vulgare-Bacillus strain Consortium.</title>
        <authorList>
            <person name="Jia N."/>
            <person name="Du J."/>
            <person name="Ding M.-Z."/>
            <person name="Gao F."/>
            <person name="Yuan Y.-J."/>
        </authorList>
    </citation>
    <scope>NUCLEOTIDE SEQUENCE [LARGE SCALE GENOMIC DNA]</scope>
    <source>
        <strain evidence="2">Hbe603</strain>
    </source>
</reference>
<dbReference type="Proteomes" id="UP000036202">
    <property type="component" value="Chromosome"/>
</dbReference>
<protein>
    <submittedName>
        <fullName evidence="1">Uncharacterized protein</fullName>
    </submittedName>
</protein>
<dbReference type="AlphaFoldDB" id="A0A1X7E9L7"/>
<dbReference type="KEGG" id="beo:BEH_11260"/>
<gene>
    <name evidence="1" type="ORF">BEH_11260</name>
</gene>
<organism evidence="1 2">
    <name type="scientific">Priestia filamentosa</name>
    <dbReference type="NCBI Taxonomy" id="1402861"/>
    <lineage>
        <taxon>Bacteria</taxon>
        <taxon>Bacillati</taxon>
        <taxon>Bacillota</taxon>
        <taxon>Bacilli</taxon>
        <taxon>Bacillales</taxon>
        <taxon>Bacillaceae</taxon>
        <taxon>Priestia</taxon>
    </lineage>
</organism>
<accession>A0A0H4KES8</accession>
<dbReference type="PATRIC" id="fig|135735.6.peg.2353"/>
<accession>A0A1X7E9L7</accession>
<reference evidence="1 2" key="1">
    <citation type="journal article" date="2015" name="PLoS ONE">
        <title>Genome Sequence of Bacillus endophyticus and Analysis of Its Companion Mechanism in the Ketogulonigenium vulgare-Bacillus Strain Consortium.</title>
        <authorList>
            <person name="Jia N."/>
            <person name="Du J."/>
            <person name="Ding M.Z."/>
            <person name="Gao F."/>
            <person name="Yuan Y.J."/>
        </authorList>
    </citation>
    <scope>NUCLEOTIDE SEQUENCE [LARGE SCALE GENOMIC DNA]</scope>
    <source>
        <strain evidence="1 2">Hbe603</strain>
    </source>
</reference>
<dbReference type="OrthoDB" id="2680214at2"/>
<evidence type="ECO:0000313" key="1">
    <source>
        <dbReference type="EMBL" id="AKO92617.1"/>
    </source>
</evidence>
<sequence>MRESLNFLESEGGKMFKINIINQYWLGEEVHDLCSHGELYIKVGDVVITNSGRDEEWGISTSALTLLRTLYEEPAFTYQEIDPERDEPLITHCGNALSPGCPISIYWGVQHMEGEITLSNFVKFTTTSYKEGVIDYKDLTVKISEKEYREEIVAFSLEVKAFFEQSQKKRIEDDDERESYEAFWEEYNTLLEKAHSA</sequence>
<proteinExistence type="predicted"/>
<evidence type="ECO:0000313" key="2">
    <source>
        <dbReference type="Proteomes" id="UP000036202"/>
    </source>
</evidence>
<dbReference type="EMBL" id="CP011974">
    <property type="protein sequence ID" value="AKO92617.1"/>
    <property type="molecule type" value="Genomic_DNA"/>
</dbReference>
<keyword evidence="2" id="KW-1185">Reference proteome</keyword>
<name>A0A1X7E9L7_9BACI</name>